<dbReference type="AlphaFoldDB" id="A0A0H3X1N3"/>
<accession>A0A0H3X1N3</accession>
<sequence>MLHIDPHAPLPRAIPRRPSNADGAMFAVALRHARVLGLHDERVLEDWNARRLASGAPCRREASHAAPSNARYYFLRSPEVARIERHPIAPPAPKRYLGFDRVAQSLRHVAIAVNMTMRERLHVDPLEVQVSVFGGRMHIASNFHAGRIREALHLALTDDTLMSGAPRRPAPGDVRNWDAMVASRRVRDIAKLRHRYVQGHALDRVRTAARDEAMAGVGVPAHGSPSGQEMLRQLDDAFDTLRRVLRDAASASPTFRDLVVHTPMRDVPKLASLPPGATETMHAEQCIQTAIATHAQAWHREAVARLGLASDTLIVVPMAGRFVPCAACAEVEAQSRTDGGLFDPANGRFVLHRSSRRIGKAFANEVQHIAQATLAKTPALAAHRAQLIADRFVTAPQTLRAYGTPVVLDYSLDTESESSGDDS</sequence>
<evidence type="ECO:0000313" key="2">
    <source>
        <dbReference type="Proteomes" id="UP000035651"/>
    </source>
</evidence>
<organism evidence="1 2">
    <name type="scientific">Pandoraea faecigallinarum</name>
    <dbReference type="NCBI Taxonomy" id="656179"/>
    <lineage>
        <taxon>Bacteria</taxon>
        <taxon>Pseudomonadati</taxon>
        <taxon>Pseudomonadota</taxon>
        <taxon>Betaproteobacteria</taxon>
        <taxon>Burkholderiales</taxon>
        <taxon>Burkholderiaceae</taxon>
        <taxon>Pandoraea</taxon>
    </lineage>
</organism>
<proteinExistence type="predicted"/>
<name>A0A0H3X1N3_9BURK</name>
<dbReference type="KEGG" id="pfg:AB870_11750"/>
<dbReference type="EMBL" id="CP011807">
    <property type="protein sequence ID" value="AKM32771.2"/>
    <property type="molecule type" value="Genomic_DNA"/>
</dbReference>
<keyword evidence="2" id="KW-1185">Reference proteome</keyword>
<dbReference type="Proteomes" id="UP000035651">
    <property type="component" value="Chromosome"/>
</dbReference>
<protein>
    <submittedName>
        <fullName evidence="1">Uncharacterized protein</fullName>
    </submittedName>
</protein>
<gene>
    <name evidence="1" type="ORF">AB870_11750</name>
</gene>
<reference evidence="1" key="1">
    <citation type="submission" date="2016-06" db="EMBL/GenBank/DDBJ databases">
        <title>Complete Genome Sequence of Pandoraea faecigallinarum DSM-23572.</title>
        <authorList>
            <person name="Yong D."/>
            <person name="Ee R."/>
            <person name="Lim Y.-L."/>
            <person name="Yin W.-F."/>
            <person name="Chan K.-G."/>
        </authorList>
    </citation>
    <scope>NUCLEOTIDE SEQUENCE</scope>
    <source>
        <strain evidence="1">DSM 23572</strain>
    </source>
</reference>
<evidence type="ECO:0000313" key="1">
    <source>
        <dbReference type="EMBL" id="AKM32771.2"/>
    </source>
</evidence>